<comment type="caution">
    <text evidence="2">The sequence shown here is derived from an EMBL/GenBank/DDBJ whole genome shotgun (WGS) entry which is preliminary data.</text>
</comment>
<name>A0AA38CW68_9ENTE</name>
<evidence type="ECO:0000256" key="1">
    <source>
        <dbReference type="SAM" id="Phobius"/>
    </source>
</evidence>
<evidence type="ECO:0000313" key="3">
    <source>
        <dbReference type="Proteomes" id="UP001157039"/>
    </source>
</evidence>
<gene>
    <name evidence="2" type="ORF">GCM10025885_07300</name>
</gene>
<dbReference type="AlphaFoldDB" id="A0AA38CW68"/>
<evidence type="ECO:0000313" key="2">
    <source>
        <dbReference type="EMBL" id="GMA71681.1"/>
    </source>
</evidence>
<feature type="transmembrane region" description="Helical" evidence="1">
    <location>
        <begin position="21"/>
        <end position="41"/>
    </location>
</feature>
<reference evidence="2 3" key="1">
    <citation type="journal article" date="2014" name="Int. J. Syst. Evol. Microbiol.">
        <title>Complete genome sequence of Corynebacterium casei LMG S-19264T (=DSM 44701T), isolated from a smear-ripened cheese.</title>
        <authorList>
            <consortium name="US DOE Joint Genome Institute (JGI-PGF)"/>
            <person name="Walter F."/>
            <person name="Albersmeier A."/>
            <person name="Kalinowski J."/>
            <person name="Ruckert C."/>
        </authorList>
    </citation>
    <scope>NUCLEOTIDE SEQUENCE [LARGE SCALE GENOMIC DNA]</scope>
    <source>
        <strain evidence="2 3">NBRC 114545</strain>
    </source>
</reference>
<dbReference type="Proteomes" id="UP001157039">
    <property type="component" value="Unassembled WGS sequence"/>
</dbReference>
<dbReference type="EMBL" id="BSUW01000001">
    <property type="protein sequence ID" value="GMA71681.1"/>
    <property type="molecule type" value="Genomic_DNA"/>
</dbReference>
<organism evidence="2 3">
    <name type="scientific">Tetragenococcus osmophilus</name>
    <dbReference type="NCBI Taxonomy" id="526944"/>
    <lineage>
        <taxon>Bacteria</taxon>
        <taxon>Bacillati</taxon>
        <taxon>Bacillota</taxon>
        <taxon>Bacilli</taxon>
        <taxon>Lactobacillales</taxon>
        <taxon>Enterococcaceae</taxon>
        <taxon>Tetragenococcus</taxon>
    </lineage>
</organism>
<sequence length="44" mass="5339">MKELSSSEVRQMFLDFFKQKGMQLNLALRLFQWMILHYYGLILA</sequence>
<protein>
    <submittedName>
        <fullName evidence="2">Uncharacterized protein</fullName>
    </submittedName>
</protein>
<keyword evidence="1" id="KW-0472">Membrane</keyword>
<keyword evidence="1" id="KW-0812">Transmembrane</keyword>
<proteinExistence type="predicted"/>
<keyword evidence="1" id="KW-1133">Transmembrane helix</keyword>
<accession>A0AA38CW68</accession>